<sequence length="184" mass="20804">MLPRCRPLYQKCKAFLSRWPPDRQIVRPQVPIELTRRIECHRRVGPESLRTALLVGFLARVRVATTHVIRRWCVRARRSNRTHGYCTRGPEFRSFGKSNLSRDGSSGLGALNGFMLYSLRALSLHGSRAAARTPRHGRRRWSLLPARSHSARAARSVGGMRSHAALDPLTSGNAERAAPQDRTY</sequence>
<reference evidence="2" key="1">
    <citation type="submission" date="2020-05" db="EMBL/GenBank/DDBJ databases">
        <title>WGS assembly of Panicum virgatum.</title>
        <authorList>
            <person name="Lovell J.T."/>
            <person name="Jenkins J."/>
            <person name="Shu S."/>
            <person name="Juenger T.E."/>
            <person name="Schmutz J."/>
        </authorList>
    </citation>
    <scope>NUCLEOTIDE SEQUENCE</scope>
    <source>
        <strain evidence="2">AP13</strain>
    </source>
</reference>
<keyword evidence="3" id="KW-1185">Reference proteome</keyword>
<proteinExistence type="predicted"/>
<feature type="region of interest" description="Disordered" evidence="1">
    <location>
        <begin position="152"/>
        <end position="184"/>
    </location>
</feature>
<protein>
    <submittedName>
        <fullName evidence="2">Uncharacterized protein</fullName>
    </submittedName>
</protein>
<evidence type="ECO:0000313" key="2">
    <source>
        <dbReference type="EMBL" id="KAG2567849.1"/>
    </source>
</evidence>
<dbReference type="Proteomes" id="UP000823388">
    <property type="component" value="Chromosome 7N"/>
</dbReference>
<evidence type="ECO:0000256" key="1">
    <source>
        <dbReference type="SAM" id="MobiDB-lite"/>
    </source>
</evidence>
<comment type="caution">
    <text evidence="2">The sequence shown here is derived from an EMBL/GenBank/DDBJ whole genome shotgun (WGS) entry which is preliminary data.</text>
</comment>
<name>A0A8T0Q582_PANVG</name>
<dbReference type="AlphaFoldDB" id="A0A8T0Q582"/>
<accession>A0A8T0Q582</accession>
<organism evidence="2 3">
    <name type="scientific">Panicum virgatum</name>
    <name type="common">Blackwell switchgrass</name>
    <dbReference type="NCBI Taxonomy" id="38727"/>
    <lineage>
        <taxon>Eukaryota</taxon>
        <taxon>Viridiplantae</taxon>
        <taxon>Streptophyta</taxon>
        <taxon>Embryophyta</taxon>
        <taxon>Tracheophyta</taxon>
        <taxon>Spermatophyta</taxon>
        <taxon>Magnoliopsida</taxon>
        <taxon>Liliopsida</taxon>
        <taxon>Poales</taxon>
        <taxon>Poaceae</taxon>
        <taxon>PACMAD clade</taxon>
        <taxon>Panicoideae</taxon>
        <taxon>Panicodae</taxon>
        <taxon>Paniceae</taxon>
        <taxon>Panicinae</taxon>
        <taxon>Panicum</taxon>
        <taxon>Panicum sect. Hiantes</taxon>
    </lineage>
</organism>
<dbReference type="EMBL" id="CM029050">
    <property type="protein sequence ID" value="KAG2567849.1"/>
    <property type="molecule type" value="Genomic_DNA"/>
</dbReference>
<evidence type="ECO:0000313" key="3">
    <source>
        <dbReference type="Proteomes" id="UP000823388"/>
    </source>
</evidence>
<gene>
    <name evidence="2" type="ORF">PVAP13_7NG272724</name>
</gene>